<dbReference type="Proteomes" id="UP000005239">
    <property type="component" value="Unassembled WGS sequence"/>
</dbReference>
<dbReference type="EnsemblMetazoa" id="PPA44606.1">
    <property type="protein sequence ID" value="PPA44606.1"/>
    <property type="gene ID" value="WBGene00282975"/>
</dbReference>
<reference evidence="1" key="2">
    <citation type="submission" date="2022-06" db="UniProtKB">
        <authorList>
            <consortium name="EnsemblMetazoa"/>
        </authorList>
    </citation>
    <scope>IDENTIFICATION</scope>
    <source>
        <strain evidence="1">PS312</strain>
    </source>
</reference>
<accession>A0A8R1UZG6</accession>
<proteinExistence type="predicted"/>
<sequence>MKLLQANEENTLRASGEREQGKARDWAVVNNVTEKTSGKREQGKLRGGLALLVNQHYGSPGTGKLLNSPAPLVLTVQLALFQLAHWLAFIANRLGGSLKGLRGERGLLLRGDQVGGGEFSPPSTQMGERWTEPRALLAVVAVLRARLRRRRHLAVLLQYRYSNTFSITLLPYHLLVRSQALPLAEATLAHVAVKAEPGVPTTKCLRCSWPGAAMIWADSERTLSKSSSHTGQANFYE</sequence>
<keyword evidence="2" id="KW-1185">Reference proteome</keyword>
<evidence type="ECO:0000313" key="1">
    <source>
        <dbReference type="EnsemblMetazoa" id="PPA44606.1"/>
    </source>
</evidence>
<accession>A0A2A6B9V0</accession>
<name>A0A2A6B9V0_PRIPA</name>
<gene>
    <name evidence="1" type="primary">WBGene00282975</name>
</gene>
<dbReference type="AlphaFoldDB" id="A0A2A6B9V0"/>
<protein>
    <submittedName>
        <fullName evidence="1">Uncharacterized protein</fullName>
    </submittedName>
</protein>
<organism evidence="1 2">
    <name type="scientific">Pristionchus pacificus</name>
    <name type="common">Parasitic nematode worm</name>
    <dbReference type="NCBI Taxonomy" id="54126"/>
    <lineage>
        <taxon>Eukaryota</taxon>
        <taxon>Metazoa</taxon>
        <taxon>Ecdysozoa</taxon>
        <taxon>Nematoda</taxon>
        <taxon>Chromadorea</taxon>
        <taxon>Rhabditida</taxon>
        <taxon>Rhabditina</taxon>
        <taxon>Diplogasteromorpha</taxon>
        <taxon>Diplogasteroidea</taxon>
        <taxon>Neodiplogasteridae</taxon>
        <taxon>Pristionchus</taxon>
    </lineage>
</organism>
<reference evidence="2" key="1">
    <citation type="journal article" date="2008" name="Nat. Genet.">
        <title>The Pristionchus pacificus genome provides a unique perspective on nematode lifestyle and parasitism.</title>
        <authorList>
            <person name="Dieterich C."/>
            <person name="Clifton S.W."/>
            <person name="Schuster L.N."/>
            <person name="Chinwalla A."/>
            <person name="Delehaunty K."/>
            <person name="Dinkelacker I."/>
            <person name="Fulton L."/>
            <person name="Fulton R."/>
            <person name="Godfrey J."/>
            <person name="Minx P."/>
            <person name="Mitreva M."/>
            <person name="Roeseler W."/>
            <person name="Tian H."/>
            <person name="Witte H."/>
            <person name="Yang S.P."/>
            <person name="Wilson R.K."/>
            <person name="Sommer R.J."/>
        </authorList>
    </citation>
    <scope>NUCLEOTIDE SEQUENCE [LARGE SCALE GENOMIC DNA]</scope>
    <source>
        <strain evidence="2">PS312</strain>
    </source>
</reference>
<evidence type="ECO:0000313" key="2">
    <source>
        <dbReference type="Proteomes" id="UP000005239"/>
    </source>
</evidence>